<gene>
    <name evidence="1" type="ORF">KPL71_027283</name>
</gene>
<keyword evidence="1" id="KW-0808">Transferase</keyword>
<evidence type="ECO:0000313" key="2">
    <source>
        <dbReference type="Proteomes" id="UP000829398"/>
    </source>
</evidence>
<keyword evidence="1" id="KW-0695">RNA-directed DNA polymerase</keyword>
<name>A0ACB8I5K1_CITSI</name>
<keyword evidence="1" id="KW-0548">Nucleotidyltransferase</keyword>
<sequence length="1799" mass="205833">MDTDELIKRCRAIQLSEEEEGKVTFRSRMKTKGEKILTGCLVGKIFLSREVKVERLRVAMQQVWRTGREVKIEGLGDNIFMFKFGSNEDKRRILAGGPWHFDRALIVLIEPSGIGDIKKLNFNHVSFWVQLHDVPIMCMEKETAAELGGAIGRVEEVETDAAGECIGKFLRMRISVDITKPLKKIVVLEQMEKWDEKNEEENKKEEIPMLVQYERLPDFCFCCGRIGHQYRECGHYKSQSKDQLAYGPWLKATTMAERLRQSRGQDRWNTESSQFNAKNSAGVNNELLQLKEGRQSEVEEKGAEVEGNQIQIQTDSGMDNPSLEKKMGKGGDADHLMQAAANLRELENNYLGSEQQADKIAVHGEGTNWAGKKLQQDMNLVEEEAGNGEREVEGKIWKLESLEQKQKASGLSFQIESEAEEGNNGLKDEKLRPKRRKWKYHARNYKGKWGTKDGQTNGKSPADSHEDLKLERSGIGERPDVPRSSGVSREGMGGGLAMLWNSEITVEIKSFSCHHIDAVVYSEKGSYWRCTGIYGHPEATQKQRTWKLLRRLATLSSLPWLCFGDFNEVLNLNEKLGGNEKQVNSVADFREVVRECDFIDMGFKGYPFTWSNRRFGVGLIEERLDRFLCSRSWGNYFQEKAAMNLVTWSSDHNPILMEVLEKGSGLRYSRRTFRRVHYEDMWSPYEKCREIVKREWKESSCWDRGNPVDLFQRKSKESLAELKLWSNEEFKGRQKRLKQLKERLKEIRQNYGHYDSGLEVKNIERQIDNILIDEEIFWKQRSRADWLREGDRNTKFFHAKASARKRKNKIMGLEDEDGLWKEEAEEVERLLCDYFANIFSTTNPSQSQLETAVTELPKRVTEEMNCFLDQQFTAEEVAEALAQMCPTKAPGPDGLPAAFYQKHWSSVKEGVTTTCLHILNEGGSIAPLNHTYIALIPKLQNPRKVTDFRPISLCNVIYRIVAKTLANRLKQILDSIISPTQSAFIPNRLITDNVIIGYECLNKIRQSRGKKYGLVALKLDISKAYDRIEWNFLKTTMQQLGFSANWVNLIMNCISTARFSVLINGEAKGLIYPQRGLRQGCPLSPYLFIICAEVFSNLLMQAEKQKLIQGLKFSRNLSISHLLFADDSLVFLRASSVDCRHLKKIFEVYAAASGQIFNFEKSSIFFSTNTKQSQMDEIGSIFNLNVVSRHERYLGLPSMVGRKKTNFFNYVKLRVLNKLTSWESKFFSCGGKEVLIKAVAQAVPAYAMSVFKIPQSICDDIQKAVAKFWWSSAGKHRGIHWAKWGRLCQAKIRGGLGFRDFSCFNQALIAKQGWRLIQNPEALMARVLKAKYFKNSSFMDAKLGSNPSFVWRSILWGRQIIHKGSRWRIGNGEQVYVYKSNWIPRPENLKPLSIQTLHPNSVVANLISNQTWKEDVISQNFSEEDAARIKRIILPSSPQLDQLIWHFDKHGNYSVKSGYQLSLRLKSPDLASSSDLSKTHWKIIWSMEIPEKIKIFMWRAAQNMLPTAYNLWKRKAIKEPMCGRCSKEKEDGFHALIGCKYANKVWKLTDFHQNMKMLAQHDLLSTLQEMGKIASRKDMELIIATCWSIWSSRNLFIFKGKEEDAQISVGRAAAVVESYRRIKIPATQTVSQNQSNNQQTWLPPPNGWYKVNVDAAIRPSNQTAGLGVVIRDSRAKVVAAAVQNTIYKGDVECMEAEAINFGIQVAQSTNFLPMIIESDSKGVVDLACNRKGSITEIFWKIATIQDSLKRLGRVQIQHVPRSFNRIAHGLAKKALEYVSSAVWLGNYPDEILLLLTIDS</sequence>
<dbReference type="Proteomes" id="UP000829398">
    <property type="component" value="Chromosome 9"/>
</dbReference>
<proteinExistence type="predicted"/>
<organism evidence="1 2">
    <name type="scientific">Citrus sinensis</name>
    <name type="common">Sweet orange</name>
    <name type="synonym">Citrus aurantium var. sinensis</name>
    <dbReference type="NCBI Taxonomy" id="2711"/>
    <lineage>
        <taxon>Eukaryota</taxon>
        <taxon>Viridiplantae</taxon>
        <taxon>Streptophyta</taxon>
        <taxon>Embryophyta</taxon>
        <taxon>Tracheophyta</taxon>
        <taxon>Spermatophyta</taxon>
        <taxon>Magnoliopsida</taxon>
        <taxon>eudicotyledons</taxon>
        <taxon>Gunneridae</taxon>
        <taxon>Pentapetalae</taxon>
        <taxon>rosids</taxon>
        <taxon>malvids</taxon>
        <taxon>Sapindales</taxon>
        <taxon>Rutaceae</taxon>
        <taxon>Aurantioideae</taxon>
        <taxon>Citrus</taxon>
    </lineage>
</organism>
<protein>
    <submittedName>
        <fullName evidence="1">Reverse transcriptase domain-containing protein</fullName>
    </submittedName>
</protein>
<comment type="caution">
    <text evidence="1">The sequence shown here is derived from an EMBL/GenBank/DDBJ whole genome shotgun (WGS) entry which is preliminary data.</text>
</comment>
<reference evidence="2" key="1">
    <citation type="journal article" date="2023" name="Hortic. Res.">
        <title>A chromosome-level phased genome enabling allele-level studies in sweet orange: a case study on citrus Huanglongbing tolerance.</title>
        <authorList>
            <person name="Wu B."/>
            <person name="Yu Q."/>
            <person name="Deng Z."/>
            <person name="Duan Y."/>
            <person name="Luo F."/>
            <person name="Gmitter F. Jr."/>
        </authorList>
    </citation>
    <scope>NUCLEOTIDE SEQUENCE [LARGE SCALE GENOMIC DNA]</scope>
    <source>
        <strain evidence="2">cv. Valencia</strain>
    </source>
</reference>
<evidence type="ECO:0000313" key="1">
    <source>
        <dbReference type="EMBL" id="KAH9682260.1"/>
    </source>
</evidence>
<accession>A0ACB8I5K1</accession>
<dbReference type="EMBL" id="CM039178">
    <property type="protein sequence ID" value="KAH9682260.1"/>
    <property type="molecule type" value="Genomic_DNA"/>
</dbReference>
<keyword evidence="2" id="KW-1185">Reference proteome</keyword>